<dbReference type="RefSeq" id="WP_090125793.1">
    <property type="nucleotide sequence ID" value="NZ_FNNJ01000012.1"/>
</dbReference>
<dbReference type="InterPro" id="IPR028098">
    <property type="entry name" value="Glyco_trans_4-like_N"/>
</dbReference>
<feature type="domain" description="Glycosyltransferase subfamily 4-like N-terminal" evidence="2">
    <location>
        <begin position="3"/>
        <end position="146"/>
    </location>
</feature>
<dbReference type="PANTHER" id="PTHR12526:SF638">
    <property type="entry name" value="SPORE COAT PROTEIN SA"/>
    <property type="match status" value="1"/>
</dbReference>
<dbReference type="Gene3D" id="3.40.50.2000">
    <property type="entry name" value="Glycogen Phosphorylase B"/>
    <property type="match status" value="2"/>
</dbReference>
<dbReference type="EMBL" id="FNNJ01000012">
    <property type="protein sequence ID" value="SDX93167.1"/>
    <property type="molecule type" value="Genomic_DNA"/>
</dbReference>
<gene>
    <name evidence="3" type="ORF">SAMN05444411_11224</name>
</gene>
<dbReference type="Proteomes" id="UP000199595">
    <property type="component" value="Unassembled WGS sequence"/>
</dbReference>
<evidence type="ECO:0000259" key="1">
    <source>
        <dbReference type="Pfam" id="PF00534"/>
    </source>
</evidence>
<dbReference type="InterPro" id="IPR001296">
    <property type="entry name" value="Glyco_trans_1"/>
</dbReference>
<accession>A0A1H3FQV1</accession>
<name>A0A1H3FQV1_9FLAO</name>
<dbReference type="PANTHER" id="PTHR12526">
    <property type="entry name" value="GLYCOSYLTRANSFERASE"/>
    <property type="match status" value="1"/>
</dbReference>
<evidence type="ECO:0000313" key="4">
    <source>
        <dbReference type="Proteomes" id="UP000199595"/>
    </source>
</evidence>
<reference evidence="3 4" key="1">
    <citation type="submission" date="2016-10" db="EMBL/GenBank/DDBJ databases">
        <authorList>
            <person name="de Groot N.N."/>
        </authorList>
    </citation>
    <scope>NUCLEOTIDE SEQUENCE [LARGE SCALE GENOMIC DNA]</scope>
    <source>
        <strain evidence="3 4">DSM 24956</strain>
    </source>
</reference>
<dbReference type="Pfam" id="PF13477">
    <property type="entry name" value="Glyco_trans_4_2"/>
    <property type="match status" value="1"/>
</dbReference>
<keyword evidence="4" id="KW-1185">Reference proteome</keyword>
<evidence type="ECO:0000313" key="3">
    <source>
        <dbReference type="EMBL" id="SDX93167.1"/>
    </source>
</evidence>
<evidence type="ECO:0000259" key="2">
    <source>
        <dbReference type="Pfam" id="PF13477"/>
    </source>
</evidence>
<organism evidence="3 4">
    <name type="scientific">Lutibacter oricola</name>
    <dbReference type="NCBI Taxonomy" id="762486"/>
    <lineage>
        <taxon>Bacteria</taxon>
        <taxon>Pseudomonadati</taxon>
        <taxon>Bacteroidota</taxon>
        <taxon>Flavobacteriia</taxon>
        <taxon>Flavobacteriales</taxon>
        <taxon>Flavobacteriaceae</taxon>
        <taxon>Lutibacter</taxon>
    </lineage>
</organism>
<dbReference type="Pfam" id="PF00534">
    <property type="entry name" value="Glycos_transf_1"/>
    <property type="match status" value="1"/>
</dbReference>
<protein>
    <submittedName>
        <fullName evidence="3">Glycosyltransferase involved in cell wall bisynthesis</fullName>
    </submittedName>
</protein>
<dbReference type="GO" id="GO:0016757">
    <property type="term" value="F:glycosyltransferase activity"/>
    <property type="evidence" value="ECO:0007669"/>
    <property type="project" value="InterPro"/>
</dbReference>
<dbReference type="OrthoDB" id="9790710at2"/>
<proteinExistence type="predicted"/>
<dbReference type="AlphaFoldDB" id="A0A1H3FQV1"/>
<keyword evidence="3" id="KW-0808">Transferase</keyword>
<dbReference type="CDD" id="cd03808">
    <property type="entry name" value="GT4_CapM-like"/>
    <property type="match status" value="1"/>
</dbReference>
<dbReference type="SUPFAM" id="SSF53756">
    <property type="entry name" value="UDP-Glycosyltransferase/glycogen phosphorylase"/>
    <property type="match status" value="1"/>
</dbReference>
<sequence length="372" mass="41643">MHIVFSSNISWSIYNFRTPLLKSLKAEGHKISTVAFKDAYASKLIEEGFNFYEININNNATNPLEDLKTIAAYYKLYKKIKPDVICHNAIKPNIYGTIAAGLLKIPTVNNISGLGTLFIKKSFSTYLAKVLYKISQKKASLVFFQNSDDFNLFTTSNIVKKEKCRIIPGSGVDTTVFISKEGVSKNSNNFEFLFIGRLLYDKGIREYVTAAKNIKKRYPNAVFNILGPLYAKNATAVTKETLDAWVENSVVNYLGETDNVKEFMQVTNCVVLPSYREGLSKVLIEASSIGVPIITTNVPGCRDVVVDNVTGFLCKVKDSKDLELKMEKMLLASDKERSIMGVNARKRAINTFDINIIINHYKNAINDVTSTN</sequence>
<feature type="domain" description="Glycosyl transferase family 1" evidence="1">
    <location>
        <begin position="183"/>
        <end position="347"/>
    </location>
</feature>
<dbReference type="STRING" id="762486.SAMN05444411_11224"/>